<gene>
    <name evidence="1" type="ORF">DCO61_08880</name>
</gene>
<name>A0A6L7DFU6_9HELI</name>
<dbReference type="RefSeq" id="WP_160659355.1">
    <property type="nucleotide sequence ID" value="NZ_QBIU01000002.1"/>
</dbReference>
<dbReference type="AlphaFoldDB" id="A0A6L7DFU6"/>
<dbReference type="EMBL" id="QBIU01000002">
    <property type="protein sequence ID" value="MWV70105.1"/>
    <property type="molecule type" value="Genomic_DNA"/>
</dbReference>
<dbReference type="Proteomes" id="UP000477070">
    <property type="component" value="Unassembled WGS sequence"/>
</dbReference>
<accession>A0A6L7DFU6</accession>
<protein>
    <submittedName>
        <fullName evidence="1">Uncharacterized protein</fullName>
    </submittedName>
</protein>
<reference evidence="1 2" key="1">
    <citation type="submission" date="2019-12" db="EMBL/GenBank/DDBJ databases">
        <title>Multi-Generational Helicobacter saguini Isolates.</title>
        <authorList>
            <person name="Mannion A."/>
            <person name="Shen Z."/>
            <person name="Fox J.G."/>
        </authorList>
    </citation>
    <scope>NUCLEOTIDE SEQUENCE [LARGE SCALE GENOMIC DNA]</scope>
    <source>
        <strain evidence="2">16-048 (F4)</strain>
    </source>
</reference>
<evidence type="ECO:0000313" key="1">
    <source>
        <dbReference type="EMBL" id="MWV70105.1"/>
    </source>
</evidence>
<proteinExistence type="predicted"/>
<comment type="caution">
    <text evidence="1">The sequence shown here is derived from an EMBL/GenBank/DDBJ whole genome shotgun (WGS) entry which is preliminary data.</text>
</comment>
<organism evidence="1 2">
    <name type="scientific">Helicobacter saguini</name>
    <dbReference type="NCBI Taxonomy" id="1548018"/>
    <lineage>
        <taxon>Bacteria</taxon>
        <taxon>Pseudomonadati</taxon>
        <taxon>Campylobacterota</taxon>
        <taxon>Epsilonproteobacteria</taxon>
        <taxon>Campylobacterales</taxon>
        <taxon>Helicobacteraceae</taxon>
        <taxon>Helicobacter</taxon>
    </lineage>
</organism>
<sequence length="53" mass="6157">MIYKDLSDKSNFFAKNNMFDKIGFYLPLKELDNLVCYDLDSIKNTESIESTPS</sequence>
<evidence type="ECO:0000313" key="2">
    <source>
        <dbReference type="Proteomes" id="UP000477070"/>
    </source>
</evidence>